<reference evidence="2" key="2">
    <citation type="submission" date="2020-09" db="EMBL/GenBank/DDBJ databases">
        <authorList>
            <person name="Sun Q."/>
            <person name="Zhou Y."/>
        </authorList>
    </citation>
    <scope>NUCLEOTIDE SEQUENCE</scope>
    <source>
        <strain evidence="2">CGMCC 1.8984</strain>
    </source>
</reference>
<feature type="compositionally biased region" description="Gly residues" evidence="1">
    <location>
        <begin position="57"/>
        <end position="67"/>
    </location>
</feature>
<organism evidence="2 3">
    <name type="scientific">Agromyces bauzanensis</name>
    <dbReference type="NCBI Taxonomy" id="1308924"/>
    <lineage>
        <taxon>Bacteria</taxon>
        <taxon>Bacillati</taxon>
        <taxon>Actinomycetota</taxon>
        <taxon>Actinomycetes</taxon>
        <taxon>Micrococcales</taxon>
        <taxon>Microbacteriaceae</taxon>
        <taxon>Agromyces</taxon>
    </lineage>
</organism>
<keyword evidence="3" id="KW-1185">Reference proteome</keyword>
<feature type="compositionally biased region" description="Basic and acidic residues" evidence="1">
    <location>
        <begin position="33"/>
        <end position="48"/>
    </location>
</feature>
<feature type="region of interest" description="Disordered" evidence="1">
    <location>
        <begin position="33"/>
        <end position="67"/>
    </location>
</feature>
<dbReference type="Proteomes" id="UP000636956">
    <property type="component" value="Unassembled WGS sequence"/>
</dbReference>
<evidence type="ECO:0000313" key="2">
    <source>
        <dbReference type="EMBL" id="GGJ86452.1"/>
    </source>
</evidence>
<dbReference type="EMBL" id="BMMD01000015">
    <property type="protein sequence ID" value="GGJ86452.1"/>
    <property type="molecule type" value="Genomic_DNA"/>
</dbReference>
<sequence>MHDHEGGVELTGLRSLFVLLVCFGRDQHHSLLGQRPERTLAARDRRDQAPTPERGSRGAGTVAGAGAGAAAGAPVAANAACVEYQQGKVTRFQALVSGVDPGPPANCC</sequence>
<gene>
    <name evidence="2" type="ORF">GCM10011372_26110</name>
</gene>
<protein>
    <submittedName>
        <fullName evidence="2">Uncharacterized protein</fullName>
    </submittedName>
</protein>
<evidence type="ECO:0000313" key="3">
    <source>
        <dbReference type="Proteomes" id="UP000636956"/>
    </source>
</evidence>
<name>A0A917PPX2_9MICO</name>
<dbReference type="AlphaFoldDB" id="A0A917PPX2"/>
<proteinExistence type="predicted"/>
<comment type="caution">
    <text evidence="2">The sequence shown here is derived from an EMBL/GenBank/DDBJ whole genome shotgun (WGS) entry which is preliminary data.</text>
</comment>
<reference evidence="2" key="1">
    <citation type="journal article" date="2014" name="Int. J. Syst. Evol. Microbiol.">
        <title>Complete genome sequence of Corynebacterium casei LMG S-19264T (=DSM 44701T), isolated from a smear-ripened cheese.</title>
        <authorList>
            <consortium name="US DOE Joint Genome Institute (JGI-PGF)"/>
            <person name="Walter F."/>
            <person name="Albersmeier A."/>
            <person name="Kalinowski J."/>
            <person name="Ruckert C."/>
        </authorList>
    </citation>
    <scope>NUCLEOTIDE SEQUENCE</scope>
    <source>
        <strain evidence="2">CGMCC 1.8984</strain>
    </source>
</reference>
<evidence type="ECO:0000256" key="1">
    <source>
        <dbReference type="SAM" id="MobiDB-lite"/>
    </source>
</evidence>
<accession>A0A917PPX2</accession>